<evidence type="ECO:0000313" key="2">
    <source>
        <dbReference type="Proteomes" id="UP000000547"/>
    </source>
</evidence>
<sequence length="30" mass="3453">MPIFIIHITLLSLTLNGNLRELGESNMKQR</sequence>
<dbReference type="HOGENOM" id="CLU_3402953_0_0_6"/>
<reference evidence="1" key="1">
    <citation type="journal article" date="2005" name="Proc. Natl. Acad. Sci. U.S.A.">
        <title>The psychrophilic lifestyle as revealed by the genome sequence of Colwellia psychrerythraea 34H through genomic and proteomic analyses.</title>
        <authorList>
            <person name="Methe B.A."/>
            <person name="Nelson K.E."/>
            <person name="Deming J.W."/>
            <person name="Momen B."/>
            <person name="Melamud E."/>
            <person name="Zhang X."/>
            <person name="Moult J."/>
            <person name="Madupu R."/>
            <person name="Nelson W.C."/>
            <person name="Dodson R.J."/>
            <person name="Brinkac L.M."/>
            <person name="Daugherty S.C."/>
            <person name="Durkin A.S."/>
            <person name="DeBoy R.T."/>
            <person name="Kolonay J.F."/>
            <person name="Sullivan S.A."/>
            <person name="Zhou L."/>
            <person name="Davidsen T.M."/>
            <person name="Wu M."/>
            <person name="Huston A.L."/>
            <person name="Lewis M."/>
            <person name="Weaver B."/>
            <person name="Weidman J.F."/>
            <person name="Khouri H."/>
            <person name="Utterback T.R."/>
            <person name="Feldblyum T.V."/>
            <person name="Fraser C.M."/>
        </authorList>
    </citation>
    <scope>NUCLEOTIDE SEQUENCE [LARGE SCALE GENOMIC DNA]</scope>
    <source>
        <strain evidence="1">34H</strain>
    </source>
</reference>
<dbReference type="EMBL" id="CP000083">
    <property type="protein sequence ID" value="AAZ27332.1"/>
    <property type="molecule type" value="Genomic_DNA"/>
</dbReference>
<organism evidence="1 2">
    <name type="scientific">Colwellia psychrerythraea (strain 34H / ATCC BAA-681)</name>
    <name type="common">Vibrio psychroerythus</name>
    <dbReference type="NCBI Taxonomy" id="167879"/>
    <lineage>
        <taxon>Bacteria</taxon>
        <taxon>Pseudomonadati</taxon>
        <taxon>Pseudomonadota</taxon>
        <taxon>Gammaproteobacteria</taxon>
        <taxon>Alteromonadales</taxon>
        <taxon>Colwelliaceae</taxon>
        <taxon>Colwellia</taxon>
    </lineage>
</organism>
<dbReference type="Proteomes" id="UP000000547">
    <property type="component" value="Chromosome"/>
</dbReference>
<proteinExistence type="predicted"/>
<protein>
    <submittedName>
        <fullName evidence="1">Uncharacterized protein</fullName>
    </submittedName>
</protein>
<dbReference type="KEGG" id="cps:CPS_1421"/>
<name>Q485V1_COLP3</name>
<accession>Q485V1</accession>
<dbReference type="AlphaFoldDB" id="Q485V1"/>
<gene>
    <name evidence="1" type="ordered locus">CPS_1421</name>
</gene>
<evidence type="ECO:0000313" key="1">
    <source>
        <dbReference type="EMBL" id="AAZ27332.1"/>
    </source>
</evidence>